<proteinExistence type="predicted"/>
<protein>
    <submittedName>
        <fullName evidence="1">Uncharacterized protein</fullName>
    </submittedName>
</protein>
<keyword evidence="2" id="KW-1185">Reference proteome</keyword>
<dbReference type="PANTHER" id="PTHR34853">
    <property type="match status" value="1"/>
</dbReference>
<evidence type="ECO:0000313" key="1">
    <source>
        <dbReference type="EMBL" id="KIA63671.1"/>
    </source>
</evidence>
<reference evidence="1 2" key="1">
    <citation type="journal article" date="2014" name="Int. J. Syst. Evol. Microbiol.">
        <title>Nocardia vulneris sp. nov., isolated from wounds of human patients in North America.</title>
        <authorList>
            <person name="Lasker B.A."/>
            <person name="Bell M."/>
            <person name="Klenk H.P."/>
            <person name="Sproer C."/>
            <person name="Schumann C."/>
            <person name="Schumann P."/>
            <person name="Brown J.M."/>
        </authorList>
    </citation>
    <scope>NUCLEOTIDE SEQUENCE [LARGE SCALE GENOMIC DNA]</scope>
    <source>
        <strain evidence="1 2">W9851</strain>
    </source>
</reference>
<dbReference type="PANTHER" id="PTHR34853:SF1">
    <property type="entry name" value="LIPASE 5"/>
    <property type="match status" value="1"/>
</dbReference>
<sequence length="90" mass="10007">MSRQTPAMPVFLYHAQLGWLPPIGPADTLVDTYCRDPAGRVTYVRDHFSEHVTLEPIARGTIMRWLRDRFSGVPAQPGCVTTDPASIALN</sequence>
<dbReference type="Pfam" id="PF03583">
    <property type="entry name" value="LIP"/>
    <property type="match status" value="1"/>
</dbReference>
<dbReference type="RefSeq" id="WP_063048159.1">
    <property type="nucleotide sequence ID" value="NZ_BDCI01000022.1"/>
</dbReference>
<dbReference type="InterPro" id="IPR029058">
    <property type="entry name" value="AB_hydrolase_fold"/>
</dbReference>
<dbReference type="EMBL" id="JNFP01000019">
    <property type="protein sequence ID" value="KIA63671.1"/>
    <property type="molecule type" value="Genomic_DNA"/>
</dbReference>
<dbReference type="Gene3D" id="3.40.50.1820">
    <property type="entry name" value="alpha/beta hydrolase"/>
    <property type="match status" value="1"/>
</dbReference>
<gene>
    <name evidence="1" type="ORF">FG87_17800</name>
</gene>
<dbReference type="Proteomes" id="UP000031364">
    <property type="component" value="Unassembled WGS sequence"/>
</dbReference>
<dbReference type="InterPro" id="IPR005152">
    <property type="entry name" value="Lipase_secreted"/>
</dbReference>
<name>A0ABR4ZEH7_9NOCA</name>
<comment type="caution">
    <text evidence="1">The sequence shown here is derived from an EMBL/GenBank/DDBJ whole genome shotgun (WGS) entry which is preliminary data.</text>
</comment>
<organism evidence="1 2">
    <name type="scientific">Nocardia vulneris</name>
    <dbReference type="NCBI Taxonomy" id="1141657"/>
    <lineage>
        <taxon>Bacteria</taxon>
        <taxon>Bacillati</taxon>
        <taxon>Actinomycetota</taxon>
        <taxon>Actinomycetes</taxon>
        <taxon>Mycobacteriales</taxon>
        <taxon>Nocardiaceae</taxon>
        <taxon>Nocardia</taxon>
    </lineage>
</organism>
<evidence type="ECO:0000313" key="2">
    <source>
        <dbReference type="Proteomes" id="UP000031364"/>
    </source>
</evidence>
<accession>A0ABR4ZEH7</accession>